<dbReference type="InterPro" id="IPR005913">
    <property type="entry name" value="dTDP_dehydrorham_reduct"/>
</dbReference>
<evidence type="ECO:0000256" key="1">
    <source>
        <dbReference type="ARBA" id="ARBA00010944"/>
    </source>
</evidence>
<dbReference type="Gene3D" id="3.40.50.720">
    <property type="entry name" value="NAD(P)-binding Rossmann-like Domain"/>
    <property type="match status" value="1"/>
</dbReference>
<evidence type="ECO:0000313" key="5">
    <source>
        <dbReference type="Proteomes" id="UP000177707"/>
    </source>
</evidence>
<evidence type="ECO:0000259" key="3">
    <source>
        <dbReference type="Pfam" id="PF04321"/>
    </source>
</evidence>
<evidence type="ECO:0000256" key="2">
    <source>
        <dbReference type="RuleBase" id="RU364082"/>
    </source>
</evidence>
<reference evidence="4 5" key="1">
    <citation type="journal article" date="2016" name="Nat. Commun.">
        <title>Thousands of microbial genomes shed light on interconnected biogeochemical processes in an aquifer system.</title>
        <authorList>
            <person name="Anantharaman K."/>
            <person name="Brown C.T."/>
            <person name="Hug L.A."/>
            <person name="Sharon I."/>
            <person name="Castelle C.J."/>
            <person name="Probst A.J."/>
            <person name="Thomas B.C."/>
            <person name="Singh A."/>
            <person name="Wilkins M.J."/>
            <person name="Karaoz U."/>
            <person name="Brodie E.L."/>
            <person name="Williams K.H."/>
            <person name="Hubbard S.S."/>
            <person name="Banfield J.F."/>
        </authorList>
    </citation>
    <scope>NUCLEOTIDE SEQUENCE [LARGE SCALE GENOMIC DNA]</scope>
</reference>
<dbReference type="PANTHER" id="PTHR10491">
    <property type="entry name" value="DTDP-4-DEHYDRORHAMNOSE REDUCTASE"/>
    <property type="match status" value="1"/>
</dbReference>
<keyword evidence="2" id="KW-0560">Oxidoreductase</keyword>
<dbReference type="NCBIfam" id="TIGR01214">
    <property type="entry name" value="rmlD"/>
    <property type="match status" value="1"/>
</dbReference>
<name>A0A1G2TYQ9_9BACT</name>
<keyword evidence="2" id="KW-0521">NADP</keyword>
<dbReference type="GO" id="GO:0005829">
    <property type="term" value="C:cytosol"/>
    <property type="evidence" value="ECO:0007669"/>
    <property type="project" value="TreeGrafter"/>
</dbReference>
<dbReference type="CDD" id="cd05254">
    <property type="entry name" value="dTDP_HR_like_SDR_e"/>
    <property type="match status" value="1"/>
</dbReference>
<dbReference type="UniPathway" id="UPA00124"/>
<gene>
    <name evidence="4" type="ORF">A3A96_01015</name>
</gene>
<dbReference type="SUPFAM" id="SSF51735">
    <property type="entry name" value="NAD(P)-binding Rossmann-fold domains"/>
    <property type="match status" value="1"/>
</dbReference>
<proteinExistence type="inferred from homology"/>
<dbReference type="GO" id="GO:0008831">
    <property type="term" value="F:dTDP-4-dehydrorhamnose reductase activity"/>
    <property type="evidence" value="ECO:0007669"/>
    <property type="project" value="UniProtKB-EC"/>
</dbReference>
<comment type="pathway">
    <text evidence="2">Carbohydrate biosynthesis; dTDP-L-rhamnose biosynthesis.</text>
</comment>
<dbReference type="EMBL" id="MHWB01000004">
    <property type="protein sequence ID" value="OHB02438.1"/>
    <property type="molecule type" value="Genomic_DNA"/>
</dbReference>
<comment type="similarity">
    <text evidence="1 2">Belongs to the dTDP-4-dehydrorhamnose reductase family.</text>
</comment>
<dbReference type="Gene3D" id="3.90.25.10">
    <property type="entry name" value="UDP-galactose 4-epimerase, domain 1"/>
    <property type="match status" value="1"/>
</dbReference>
<sequence length="302" mass="33212">MTKKKILIIGKNGQLAGAIQAEVGSFGFEVIAFDRQEMDVTNWPQVKKILDKIKPDILINTSALQVVLQCEENPQRAMEVNFLAIQNLARECKERNIIFVTYSSDYVFDGEKGSAYEEDDLPNPLQIYGLSKLAGEYAALCIYPEKSFVVRTAGLYGGVKGSPEKGNFVLNIMKEATEKAKAGVGMEVSSEQIVSPTYAGDLAKATLELLSMKVDPGIYHLVNEGGCSWYEFTKEIFKLAKINVPLSPIDRGGLSAKGGNTAGKVRRPKFSIPKNTRARALGIVLPSWQEGLASYFRFLNSI</sequence>
<dbReference type="EC" id="1.1.1.133" evidence="2"/>
<dbReference type="Proteomes" id="UP000177707">
    <property type="component" value="Unassembled WGS sequence"/>
</dbReference>
<dbReference type="InterPro" id="IPR029903">
    <property type="entry name" value="RmlD-like-bd"/>
</dbReference>
<dbReference type="GO" id="GO:0019305">
    <property type="term" value="P:dTDP-rhamnose biosynthetic process"/>
    <property type="evidence" value="ECO:0007669"/>
    <property type="project" value="UniProtKB-UniPathway"/>
</dbReference>
<organism evidence="4 5">
    <name type="scientific">Candidatus Zambryskibacteria bacterium RIFCSPLOWO2_01_FULL_39_39</name>
    <dbReference type="NCBI Taxonomy" id="1802758"/>
    <lineage>
        <taxon>Bacteria</taxon>
        <taxon>Candidatus Zambryskiibacteriota</taxon>
    </lineage>
</organism>
<feature type="domain" description="RmlD-like substrate binding" evidence="3">
    <location>
        <begin position="5"/>
        <end position="296"/>
    </location>
</feature>
<dbReference type="PANTHER" id="PTHR10491:SF4">
    <property type="entry name" value="METHIONINE ADENOSYLTRANSFERASE 2 SUBUNIT BETA"/>
    <property type="match status" value="1"/>
</dbReference>
<comment type="caution">
    <text evidence="4">The sequence shown here is derived from an EMBL/GenBank/DDBJ whole genome shotgun (WGS) entry which is preliminary data.</text>
</comment>
<dbReference type="Pfam" id="PF04321">
    <property type="entry name" value="RmlD_sub_bind"/>
    <property type="match status" value="1"/>
</dbReference>
<accession>A0A1G2TYQ9</accession>
<comment type="function">
    <text evidence="2">Catalyzes the reduction of dTDP-6-deoxy-L-lyxo-4-hexulose to yield dTDP-L-rhamnose.</text>
</comment>
<dbReference type="STRING" id="1802758.A3A96_01015"/>
<evidence type="ECO:0000313" key="4">
    <source>
        <dbReference type="EMBL" id="OHB02438.1"/>
    </source>
</evidence>
<protein>
    <recommendedName>
        <fullName evidence="2">dTDP-4-dehydrorhamnose reductase</fullName>
        <ecNumber evidence="2">1.1.1.133</ecNumber>
    </recommendedName>
</protein>
<dbReference type="InterPro" id="IPR036291">
    <property type="entry name" value="NAD(P)-bd_dom_sf"/>
</dbReference>
<dbReference type="AlphaFoldDB" id="A0A1G2TYQ9"/>